<reference evidence="6 7" key="1">
    <citation type="submission" date="2016-05" db="EMBL/GenBank/DDBJ databases">
        <title>Genome sequence of Pseudomonas stutzeri 273 and identification of the exopolysaccharide biosynthesis locus.</title>
        <authorList>
            <person name="Wu S."/>
            <person name="Sun C."/>
        </authorList>
    </citation>
    <scope>NUCLEOTIDE SEQUENCE [LARGE SCALE GENOMIC DNA]</scope>
    <source>
        <strain evidence="6 7">273</strain>
    </source>
</reference>
<evidence type="ECO:0000313" key="7">
    <source>
        <dbReference type="Proteomes" id="UP000077787"/>
    </source>
</evidence>
<dbReference type="InterPro" id="IPR050109">
    <property type="entry name" value="HTH-type_TetR-like_transc_reg"/>
</dbReference>
<feature type="domain" description="HTH tetR-type" evidence="5">
    <location>
        <begin position="17"/>
        <end position="77"/>
    </location>
</feature>
<dbReference type="GO" id="GO:0000976">
    <property type="term" value="F:transcription cis-regulatory region binding"/>
    <property type="evidence" value="ECO:0007669"/>
    <property type="project" value="TreeGrafter"/>
</dbReference>
<dbReference type="Pfam" id="PF00440">
    <property type="entry name" value="TetR_N"/>
    <property type="match status" value="1"/>
</dbReference>
<dbReference type="PANTHER" id="PTHR30055">
    <property type="entry name" value="HTH-TYPE TRANSCRIPTIONAL REGULATOR RUTR"/>
    <property type="match status" value="1"/>
</dbReference>
<dbReference type="GO" id="GO:0003700">
    <property type="term" value="F:DNA-binding transcription factor activity"/>
    <property type="evidence" value="ECO:0007669"/>
    <property type="project" value="TreeGrafter"/>
</dbReference>
<dbReference type="PROSITE" id="PS50977">
    <property type="entry name" value="HTH_TETR_2"/>
    <property type="match status" value="1"/>
</dbReference>
<keyword evidence="2 4" id="KW-0238">DNA-binding</keyword>
<dbReference type="AlphaFoldDB" id="A0A172WSM9"/>
<dbReference type="OrthoDB" id="8535430at2"/>
<dbReference type="InterPro" id="IPR001647">
    <property type="entry name" value="HTH_TetR"/>
</dbReference>
<evidence type="ECO:0000256" key="2">
    <source>
        <dbReference type="ARBA" id="ARBA00023125"/>
    </source>
</evidence>
<dbReference type="Proteomes" id="UP000077787">
    <property type="component" value="Chromosome"/>
</dbReference>
<dbReference type="PANTHER" id="PTHR30055:SF146">
    <property type="entry name" value="HTH-TYPE TRANSCRIPTIONAL DUAL REGULATOR CECR"/>
    <property type="match status" value="1"/>
</dbReference>
<name>A0A172WSM9_STUST</name>
<gene>
    <name evidence="6" type="ORF">PS273GM_15870</name>
</gene>
<proteinExistence type="predicted"/>
<keyword evidence="3" id="KW-0804">Transcription</keyword>
<evidence type="ECO:0000256" key="1">
    <source>
        <dbReference type="ARBA" id="ARBA00023015"/>
    </source>
</evidence>
<evidence type="ECO:0000259" key="5">
    <source>
        <dbReference type="PROSITE" id="PS50977"/>
    </source>
</evidence>
<feature type="DNA-binding region" description="H-T-H motif" evidence="4">
    <location>
        <begin position="40"/>
        <end position="59"/>
    </location>
</feature>
<dbReference type="FunFam" id="1.10.10.60:FF:000141">
    <property type="entry name" value="TetR family transcriptional regulator"/>
    <property type="match status" value="1"/>
</dbReference>
<evidence type="ECO:0000256" key="3">
    <source>
        <dbReference type="ARBA" id="ARBA00023163"/>
    </source>
</evidence>
<keyword evidence="1" id="KW-0805">Transcription regulation</keyword>
<dbReference type="Pfam" id="PF14246">
    <property type="entry name" value="TetR_C_7"/>
    <property type="match status" value="1"/>
</dbReference>
<accession>A0A172WSM9</accession>
<dbReference type="Gene3D" id="1.10.357.10">
    <property type="entry name" value="Tetracycline Repressor, domain 2"/>
    <property type="match status" value="1"/>
</dbReference>
<dbReference type="EMBL" id="CP015641">
    <property type="protein sequence ID" value="ANF26524.1"/>
    <property type="molecule type" value="Genomic_DNA"/>
</dbReference>
<dbReference type="PRINTS" id="PR00455">
    <property type="entry name" value="HTHTETR"/>
</dbReference>
<dbReference type="InterPro" id="IPR009057">
    <property type="entry name" value="Homeodomain-like_sf"/>
</dbReference>
<evidence type="ECO:0000256" key="4">
    <source>
        <dbReference type="PROSITE-ProRule" id="PRU00335"/>
    </source>
</evidence>
<dbReference type="InterPro" id="IPR039536">
    <property type="entry name" value="TetR_C_Proteobacteria"/>
</dbReference>
<evidence type="ECO:0000313" key="6">
    <source>
        <dbReference type="EMBL" id="ANF26524.1"/>
    </source>
</evidence>
<dbReference type="SUPFAM" id="SSF46689">
    <property type="entry name" value="Homeodomain-like"/>
    <property type="match status" value="1"/>
</dbReference>
<organism evidence="6 7">
    <name type="scientific">Stutzerimonas stutzeri</name>
    <name type="common">Pseudomonas stutzeri</name>
    <dbReference type="NCBI Taxonomy" id="316"/>
    <lineage>
        <taxon>Bacteria</taxon>
        <taxon>Pseudomonadati</taxon>
        <taxon>Pseudomonadota</taxon>
        <taxon>Gammaproteobacteria</taxon>
        <taxon>Pseudomonadales</taxon>
        <taxon>Pseudomonadaceae</taxon>
        <taxon>Stutzerimonas</taxon>
    </lineage>
</organism>
<dbReference type="Gene3D" id="1.10.10.60">
    <property type="entry name" value="Homeodomain-like"/>
    <property type="match status" value="1"/>
</dbReference>
<dbReference type="RefSeq" id="WP_064481900.1">
    <property type="nucleotide sequence ID" value="NZ_CP015641.1"/>
</dbReference>
<protein>
    <submittedName>
        <fullName evidence="6">TetR family transcriptional regulator</fullName>
    </submittedName>
</protein>
<sequence length="221" mass="24425">MTESSPVPSGPGRPKDPAKREAILAAAQTLFLGNGYEGSSMDAIAAEAGVSKLTLYSHFKDKEALFGAAVKATCETRLPRRLFVLEDGREFRSVLLDIAQAFHELVISPESIGLHRLMVAMAAQNPTLSRMFFDAGPQKLLLDLEQLLDQAHRRQLLDVPEPMRAAEHFCSLIKGAAHFRLLIGYAERLDAEDGKRHVEDCVALFMRAYARETDTVDWTGS</sequence>